<evidence type="ECO:0000256" key="2">
    <source>
        <dbReference type="ARBA" id="ARBA00022448"/>
    </source>
</evidence>
<dbReference type="InterPro" id="IPR036259">
    <property type="entry name" value="MFS_trans_sf"/>
</dbReference>
<evidence type="ECO:0000313" key="9">
    <source>
        <dbReference type="Proteomes" id="UP000184612"/>
    </source>
</evidence>
<proteinExistence type="predicted"/>
<organism evidence="8 9">
    <name type="scientific">Anaerocolumna xylanovorans DSM 12503</name>
    <dbReference type="NCBI Taxonomy" id="1121345"/>
    <lineage>
        <taxon>Bacteria</taxon>
        <taxon>Bacillati</taxon>
        <taxon>Bacillota</taxon>
        <taxon>Clostridia</taxon>
        <taxon>Lachnospirales</taxon>
        <taxon>Lachnospiraceae</taxon>
        <taxon>Anaerocolumna</taxon>
    </lineage>
</organism>
<evidence type="ECO:0000256" key="4">
    <source>
        <dbReference type="ARBA" id="ARBA00022989"/>
    </source>
</evidence>
<dbReference type="GO" id="GO:0022857">
    <property type="term" value="F:transmembrane transporter activity"/>
    <property type="evidence" value="ECO:0007669"/>
    <property type="project" value="InterPro"/>
</dbReference>
<keyword evidence="5 6" id="KW-0472">Membrane</keyword>
<comment type="subcellular location">
    <subcellularLocation>
        <location evidence="1">Cell membrane</location>
        <topology evidence="1">Multi-pass membrane protein</topology>
    </subcellularLocation>
</comment>
<protein>
    <submittedName>
        <fullName evidence="8">MFS transporter, UMF1 family</fullName>
    </submittedName>
</protein>
<feature type="transmembrane region" description="Helical" evidence="6">
    <location>
        <begin position="322"/>
        <end position="344"/>
    </location>
</feature>
<feature type="transmembrane region" description="Helical" evidence="6">
    <location>
        <begin position="49"/>
        <end position="71"/>
    </location>
</feature>
<name>A0A1M7Y3A9_9FIRM</name>
<feature type="transmembrane region" description="Helical" evidence="6">
    <location>
        <begin position="146"/>
        <end position="166"/>
    </location>
</feature>
<feature type="transmembrane region" description="Helical" evidence="6">
    <location>
        <begin position="356"/>
        <end position="378"/>
    </location>
</feature>
<keyword evidence="3 6" id="KW-0812">Transmembrane</keyword>
<dbReference type="RefSeq" id="WP_073587997.1">
    <property type="nucleotide sequence ID" value="NZ_FRFD01000004.1"/>
</dbReference>
<dbReference type="SUPFAM" id="SSF103473">
    <property type="entry name" value="MFS general substrate transporter"/>
    <property type="match status" value="1"/>
</dbReference>
<evidence type="ECO:0000256" key="5">
    <source>
        <dbReference type="ARBA" id="ARBA00023136"/>
    </source>
</evidence>
<dbReference type="PANTHER" id="PTHR23519:SF1">
    <property type="entry name" value="AUTOPHAGY-RELATED PROTEIN 22"/>
    <property type="match status" value="1"/>
</dbReference>
<dbReference type="Proteomes" id="UP000184612">
    <property type="component" value="Unassembled WGS sequence"/>
</dbReference>
<keyword evidence="9" id="KW-1185">Reference proteome</keyword>
<evidence type="ECO:0000256" key="3">
    <source>
        <dbReference type="ARBA" id="ARBA00022692"/>
    </source>
</evidence>
<dbReference type="OrthoDB" id="9768783at2"/>
<dbReference type="InterPro" id="IPR024671">
    <property type="entry name" value="Atg22-like"/>
</dbReference>
<sequence>MKFKLTKLEKHWVLYDVGNSAFTLLVSTIIPIYFDYLAGQQKLSSVSYLAYWGYAVSIATLLVAFMGPALGTISDGKGMKKPIFLFSIILGAVCCIGLGVTSAWLLFLIIFVLAKVAYSASLIFYDSMLTDVTTKERMDMVSAQGFAWGYIGSCIPFIACLGLVMGGGKLGLSMKQSMMIAFLVVALWWVGSSLPFLKSYRQINYVPRGKHAVIDSFASLFRTVKNIRKEKHIFWFLLAFFFYIDGVYTIIDMATAYGKALGFNSTGLLLALLLTQFVAFPCCVIFGRLARRISPDRLIAACILAYLGITVFAVFMNSQIHFWILAVLVGMFQGGIQSLSRSYYAKIIPSEKSGEYFGIMDICGKGASFMGTALVSVISQLTGSINKGVGAIAFLFIIGIILFLKAVSVRTVKHRGDLSEVSEEEVYLAEAKA</sequence>
<dbReference type="PROSITE" id="PS50850">
    <property type="entry name" value="MFS"/>
    <property type="match status" value="1"/>
</dbReference>
<feature type="transmembrane region" description="Helical" evidence="6">
    <location>
        <begin position="384"/>
        <end position="404"/>
    </location>
</feature>
<evidence type="ECO:0000256" key="6">
    <source>
        <dbReference type="SAM" id="Phobius"/>
    </source>
</evidence>
<feature type="transmembrane region" description="Helical" evidence="6">
    <location>
        <begin position="178"/>
        <end position="197"/>
    </location>
</feature>
<dbReference type="EMBL" id="FRFD01000004">
    <property type="protein sequence ID" value="SHO46654.1"/>
    <property type="molecule type" value="Genomic_DNA"/>
</dbReference>
<feature type="transmembrane region" description="Helical" evidence="6">
    <location>
        <begin position="12"/>
        <end position="34"/>
    </location>
</feature>
<keyword evidence="2" id="KW-0813">Transport</keyword>
<reference evidence="8 9" key="1">
    <citation type="submission" date="2016-12" db="EMBL/GenBank/DDBJ databases">
        <authorList>
            <person name="Song W.-J."/>
            <person name="Kurnit D.M."/>
        </authorList>
    </citation>
    <scope>NUCLEOTIDE SEQUENCE [LARGE SCALE GENOMIC DNA]</scope>
    <source>
        <strain evidence="8 9">DSM 12503</strain>
    </source>
</reference>
<dbReference type="AlphaFoldDB" id="A0A1M7Y3A9"/>
<feature type="transmembrane region" description="Helical" evidence="6">
    <location>
        <begin position="298"/>
        <end position="316"/>
    </location>
</feature>
<feature type="domain" description="Major facilitator superfamily (MFS) profile" evidence="7">
    <location>
        <begin position="1"/>
        <end position="417"/>
    </location>
</feature>
<feature type="transmembrane region" description="Helical" evidence="6">
    <location>
        <begin position="106"/>
        <end position="125"/>
    </location>
</feature>
<dbReference type="GO" id="GO:0005886">
    <property type="term" value="C:plasma membrane"/>
    <property type="evidence" value="ECO:0007669"/>
    <property type="project" value="UniProtKB-SubCell"/>
</dbReference>
<dbReference type="STRING" id="1121345.SAMN02745217_01244"/>
<evidence type="ECO:0000256" key="1">
    <source>
        <dbReference type="ARBA" id="ARBA00004651"/>
    </source>
</evidence>
<dbReference type="Pfam" id="PF11700">
    <property type="entry name" value="ATG22"/>
    <property type="match status" value="1"/>
</dbReference>
<keyword evidence="4 6" id="KW-1133">Transmembrane helix</keyword>
<dbReference type="InterPro" id="IPR020846">
    <property type="entry name" value="MFS_dom"/>
</dbReference>
<dbReference type="PANTHER" id="PTHR23519">
    <property type="entry name" value="AUTOPHAGY-RELATED PROTEIN 22"/>
    <property type="match status" value="1"/>
</dbReference>
<dbReference type="Gene3D" id="1.20.1250.20">
    <property type="entry name" value="MFS general substrate transporter like domains"/>
    <property type="match status" value="1"/>
</dbReference>
<gene>
    <name evidence="8" type="ORF">SAMN02745217_01244</name>
</gene>
<evidence type="ECO:0000313" key="8">
    <source>
        <dbReference type="EMBL" id="SHO46654.1"/>
    </source>
</evidence>
<feature type="transmembrane region" description="Helical" evidence="6">
    <location>
        <begin position="263"/>
        <end position="286"/>
    </location>
</feature>
<feature type="transmembrane region" description="Helical" evidence="6">
    <location>
        <begin position="83"/>
        <end position="100"/>
    </location>
</feature>
<dbReference type="InterPro" id="IPR050495">
    <property type="entry name" value="ATG22/LtaA_families"/>
</dbReference>
<feature type="transmembrane region" description="Helical" evidence="6">
    <location>
        <begin position="232"/>
        <end position="251"/>
    </location>
</feature>
<evidence type="ECO:0000259" key="7">
    <source>
        <dbReference type="PROSITE" id="PS50850"/>
    </source>
</evidence>
<accession>A0A1M7Y3A9</accession>